<dbReference type="Proteomes" id="UP000694918">
    <property type="component" value="Unplaced"/>
</dbReference>
<keyword evidence="10" id="KW-1185">Reference proteome</keyword>
<keyword evidence="3" id="KW-0677">Repeat</keyword>
<evidence type="ECO:0000256" key="4">
    <source>
        <dbReference type="ARBA" id="ARBA00022989"/>
    </source>
</evidence>
<dbReference type="Gene3D" id="1.25.40.20">
    <property type="entry name" value="Ankyrin repeat-containing domain"/>
    <property type="match status" value="3"/>
</dbReference>
<evidence type="ECO:0000259" key="9">
    <source>
        <dbReference type="Pfam" id="PF13962"/>
    </source>
</evidence>
<feature type="transmembrane region" description="Helical" evidence="8">
    <location>
        <begin position="445"/>
        <end position="463"/>
    </location>
</feature>
<evidence type="ECO:0000256" key="8">
    <source>
        <dbReference type="SAM" id="Phobius"/>
    </source>
</evidence>
<dbReference type="Pfam" id="PF12796">
    <property type="entry name" value="Ank_2"/>
    <property type="match status" value="1"/>
</dbReference>
<name>A0AAJ6Y9X6_POPEU</name>
<feature type="transmembrane region" description="Helical" evidence="8">
    <location>
        <begin position="561"/>
        <end position="586"/>
    </location>
</feature>
<evidence type="ECO:0000256" key="2">
    <source>
        <dbReference type="ARBA" id="ARBA00022692"/>
    </source>
</evidence>
<reference evidence="11" key="1">
    <citation type="submission" date="2025-08" db="UniProtKB">
        <authorList>
            <consortium name="RefSeq"/>
        </authorList>
    </citation>
    <scope>IDENTIFICATION</scope>
</reference>
<feature type="domain" description="PGG" evidence="9">
    <location>
        <begin position="435"/>
        <end position="557"/>
    </location>
</feature>
<dbReference type="GeneID" id="105141804"/>
<feature type="transmembrane region" description="Helical" evidence="8">
    <location>
        <begin position="483"/>
        <end position="509"/>
    </location>
</feature>
<dbReference type="AlphaFoldDB" id="A0AAJ6Y9X6"/>
<feature type="transmembrane region" description="Helical" evidence="8">
    <location>
        <begin position="530"/>
        <end position="555"/>
    </location>
</feature>
<dbReference type="InterPro" id="IPR002110">
    <property type="entry name" value="Ankyrin_rpt"/>
</dbReference>
<dbReference type="PROSITE" id="PS50088">
    <property type="entry name" value="ANK_REPEAT"/>
    <property type="match status" value="3"/>
</dbReference>
<evidence type="ECO:0000256" key="5">
    <source>
        <dbReference type="ARBA" id="ARBA00023043"/>
    </source>
</evidence>
<dbReference type="GO" id="GO:0005886">
    <property type="term" value="C:plasma membrane"/>
    <property type="evidence" value="ECO:0007669"/>
    <property type="project" value="TreeGrafter"/>
</dbReference>
<sequence>MGSSEKMKRITYMDPVLFKAAAEGDIDPFEKYQTCLDQLLTPDENTILHVYLGNQSREPELTDFVVIILEMCPPLLFQANKKGEIPLHLAAAYGHSNVVKVLIDRAKALPTDSESGVTEAKKMLRMTNEEQDTALHEAARHRRSHVVEILTEEDPEFPYSANVHGETPLYIAASIITRWREERGKVVDGILGNCISVDYGGPNGRTTLHAASASGDHETARKLLEKEKKLTQTTDDNGWSPLHHAACYDWSPRIVQVLLENDASAAYLAETEKRRTALHIAAIQGHVNAMKEIVSRCPACCELVDNRGWNALHYAVASKDRVAFVQCLKIPELARLGTKKDDKGNTPFHLIAALAHQQKQWQRVLLNDSYGYSGRETICGLNKRELSVDDIYEGNFAEIQKEILESLEDVGNGPLGSQLKVLNEQNDKRNKEFEEALSKARESHLVVAALIATVTFAAAFTLPGGYKSDQGPNEGTAILAKKAAFIIFVISDAMSMVLSIFAVFIHFLISLIQGLEWVKREVIDEDTTITLFLAATLLTMIAMGTMIITFITGTYAVLEPFLGIAITICLIGLSFFFLVCLVFRFIYKDLIDEDATRILFGVATLLTMIGMGMMIIAFIMSIYAVLESSWGLPSVLVLLV</sequence>
<evidence type="ECO:0000256" key="3">
    <source>
        <dbReference type="ARBA" id="ARBA00022737"/>
    </source>
</evidence>
<protein>
    <submittedName>
        <fullName evidence="11">Ankyrin repeat-containing protein At5g02620-like</fullName>
    </submittedName>
</protein>
<dbReference type="FunFam" id="1.25.40.20:FF:000875">
    <property type="entry name" value="Uncharacterized protein"/>
    <property type="match status" value="1"/>
</dbReference>
<evidence type="ECO:0000313" key="11">
    <source>
        <dbReference type="RefSeq" id="XP_011047469.1"/>
    </source>
</evidence>
<dbReference type="InterPro" id="IPR026961">
    <property type="entry name" value="PGG_dom"/>
</dbReference>
<dbReference type="InterPro" id="IPR036770">
    <property type="entry name" value="Ankyrin_rpt-contain_sf"/>
</dbReference>
<keyword evidence="6 8" id="KW-0472">Membrane</keyword>
<proteinExistence type="predicted"/>
<gene>
    <name evidence="11" type="primary">LOC105141804</name>
</gene>
<dbReference type="Pfam" id="PF00023">
    <property type="entry name" value="Ank"/>
    <property type="match status" value="2"/>
</dbReference>
<dbReference type="Pfam" id="PF13962">
    <property type="entry name" value="PGG"/>
    <property type="match status" value="1"/>
</dbReference>
<dbReference type="PROSITE" id="PS50297">
    <property type="entry name" value="ANK_REP_REGION"/>
    <property type="match status" value="2"/>
</dbReference>
<keyword evidence="2 8" id="KW-0812">Transmembrane</keyword>
<evidence type="ECO:0000313" key="10">
    <source>
        <dbReference type="Proteomes" id="UP000694918"/>
    </source>
</evidence>
<dbReference type="SMART" id="SM00248">
    <property type="entry name" value="ANK"/>
    <property type="match status" value="8"/>
</dbReference>
<evidence type="ECO:0000256" key="6">
    <source>
        <dbReference type="ARBA" id="ARBA00023136"/>
    </source>
</evidence>
<dbReference type="KEGG" id="peu:105141804"/>
<dbReference type="RefSeq" id="XP_011047469.1">
    <property type="nucleotide sequence ID" value="XM_011049167.1"/>
</dbReference>
<feature type="transmembrane region" description="Helical" evidence="8">
    <location>
        <begin position="598"/>
        <end position="626"/>
    </location>
</feature>
<dbReference type="PANTHER" id="PTHR24186">
    <property type="entry name" value="PROTEIN PHOSPHATASE 1 REGULATORY SUBUNIT"/>
    <property type="match status" value="1"/>
</dbReference>
<feature type="repeat" description="ANK" evidence="7">
    <location>
        <begin position="237"/>
        <end position="270"/>
    </location>
</feature>
<keyword evidence="5 7" id="KW-0040">ANK repeat</keyword>
<accession>A0AAJ6Y9X6</accession>
<feature type="repeat" description="ANK" evidence="7">
    <location>
        <begin position="203"/>
        <end position="235"/>
    </location>
</feature>
<dbReference type="SUPFAM" id="SSF48403">
    <property type="entry name" value="Ankyrin repeat"/>
    <property type="match status" value="1"/>
</dbReference>
<keyword evidence="4 8" id="KW-1133">Transmembrane helix</keyword>
<organism evidence="10 11">
    <name type="scientific">Populus euphratica</name>
    <name type="common">Euphrates poplar</name>
    <dbReference type="NCBI Taxonomy" id="75702"/>
    <lineage>
        <taxon>Eukaryota</taxon>
        <taxon>Viridiplantae</taxon>
        <taxon>Streptophyta</taxon>
        <taxon>Embryophyta</taxon>
        <taxon>Tracheophyta</taxon>
        <taxon>Spermatophyta</taxon>
        <taxon>Magnoliopsida</taxon>
        <taxon>eudicotyledons</taxon>
        <taxon>Gunneridae</taxon>
        <taxon>Pentapetalae</taxon>
        <taxon>rosids</taxon>
        <taxon>fabids</taxon>
        <taxon>Malpighiales</taxon>
        <taxon>Salicaceae</taxon>
        <taxon>Saliceae</taxon>
        <taxon>Populus</taxon>
    </lineage>
</organism>
<feature type="repeat" description="ANK" evidence="7">
    <location>
        <begin position="82"/>
        <end position="114"/>
    </location>
</feature>
<comment type="subcellular location">
    <subcellularLocation>
        <location evidence="1">Membrane</location>
        <topology evidence="1">Multi-pass membrane protein</topology>
    </subcellularLocation>
</comment>
<evidence type="ECO:0000256" key="7">
    <source>
        <dbReference type="PROSITE-ProRule" id="PRU00023"/>
    </source>
</evidence>
<evidence type="ECO:0000256" key="1">
    <source>
        <dbReference type="ARBA" id="ARBA00004141"/>
    </source>
</evidence>
<dbReference type="PANTHER" id="PTHR24186:SF53">
    <property type="entry name" value="PGG DOMAIN-CONTAINING PROTEIN"/>
    <property type="match status" value="1"/>
</dbReference>